<proteinExistence type="predicted"/>
<sequence>MIPTKHQFKDGLNLLDRCFEKLEPYLKDGISHPRYRQLSGRILGLKREESKKLLKQLRQQYPIIVTCRLIILDEVPSHA</sequence>
<dbReference type="Proteomes" id="UP000789941">
    <property type="component" value="Unassembled WGS sequence"/>
</dbReference>
<gene>
    <name evidence="1" type="ORF">LFW2832_00375</name>
</gene>
<reference evidence="1 2" key="1">
    <citation type="submission" date="2019-08" db="EMBL/GenBank/DDBJ databases">
        <authorList>
            <person name="Vazquez-Campos X."/>
        </authorList>
    </citation>
    <scope>NUCLEOTIDE SEQUENCE [LARGE SCALE GENOMIC DNA]</scope>
    <source>
        <strain evidence="1">LFW-283_2</strain>
    </source>
</reference>
<dbReference type="AlphaFoldDB" id="A0A5E4LN72"/>
<evidence type="ECO:0000313" key="1">
    <source>
        <dbReference type="EMBL" id="VVC03444.1"/>
    </source>
</evidence>
<protein>
    <submittedName>
        <fullName evidence="1">Uncharacterized protein</fullName>
    </submittedName>
</protein>
<dbReference type="EMBL" id="CABMJJ010000007">
    <property type="protein sequence ID" value="VVC03444.1"/>
    <property type="molecule type" value="Genomic_DNA"/>
</dbReference>
<accession>A0A5E4LN72</accession>
<organism evidence="1 2">
    <name type="scientific">Candidatus Bilamarchaeum dharawalense</name>
    <dbReference type="NCBI Taxonomy" id="2885759"/>
    <lineage>
        <taxon>Archaea</taxon>
        <taxon>Candidatus Micrarchaeota</taxon>
        <taxon>Candidatus Micrarchaeia</taxon>
        <taxon>Candidatus Anstonellales</taxon>
        <taxon>Candidatus Bilamarchaeaceae</taxon>
        <taxon>Candidatus Bilamarchaeum</taxon>
    </lineage>
</organism>
<comment type="caution">
    <text evidence="1">The sequence shown here is derived from an EMBL/GenBank/DDBJ whole genome shotgun (WGS) entry which is preliminary data.</text>
</comment>
<name>A0A5E4LN72_9ARCH</name>
<evidence type="ECO:0000313" key="2">
    <source>
        <dbReference type="Proteomes" id="UP000789941"/>
    </source>
</evidence>